<gene>
    <name evidence="4" type="primary">LOC106478453</name>
</gene>
<proteinExistence type="predicted"/>
<feature type="compositionally biased region" description="Basic residues" evidence="1">
    <location>
        <begin position="215"/>
        <end position="237"/>
    </location>
</feature>
<feature type="region of interest" description="Disordered" evidence="1">
    <location>
        <begin position="1"/>
        <end position="95"/>
    </location>
</feature>
<dbReference type="Gene3D" id="1.10.10.10">
    <property type="entry name" value="Winged helix-like DNA-binding domain superfamily/Winged helix DNA-binding domain"/>
    <property type="match status" value="1"/>
</dbReference>
<feature type="domain" description="H15" evidence="2">
    <location>
        <begin position="91"/>
        <end position="170"/>
    </location>
</feature>
<feature type="region of interest" description="Disordered" evidence="1">
    <location>
        <begin position="175"/>
        <end position="260"/>
    </location>
</feature>
<dbReference type="PROSITE" id="PS51504">
    <property type="entry name" value="H15"/>
    <property type="match status" value="1"/>
</dbReference>
<dbReference type="Proteomes" id="UP000694941">
    <property type="component" value="Unplaced"/>
</dbReference>
<protein>
    <submittedName>
        <fullName evidence="4">Sperm-specific protein PHI-2B/PHI-3-like</fullName>
    </submittedName>
</protein>
<dbReference type="InterPro" id="IPR036388">
    <property type="entry name" value="WH-like_DNA-bd_sf"/>
</dbReference>
<feature type="compositionally biased region" description="Acidic residues" evidence="1">
    <location>
        <begin position="1"/>
        <end position="11"/>
    </location>
</feature>
<evidence type="ECO:0000256" key="1">
    <source>
        <dbReference type="SAM" id="MobiDB-lite"/>
    </source>
</evidence>
<organism evidence="3 4">
    <name type="scientific">Limulus polyphemus</name>
    <name type="common">Atlantic horseshoe crab</name>
    <dbReference type="NCBI Taxonomy" id="6850"/>
    <lineage>
        <taxon>Eukaryota</taxon>
        <taxon>Metazoa</taxon>
        <taxon>Ecdysozoa</taxon>
        <taxon>Arthropoda</taxon>
        <taxon>Chelicerata</taxon>
        <taxon>Merostomata</taxon>
        <taxon>Xiphosura</taxon>
        <taxon>Limulidae</taxon>
        <taxon>Limulus</taxon>
    </lineage>
</organism>
<evidence type="ECO:0000259" key="2">
    <source>
        <dbReference type="PROSITE" id="PS51504"/>
    </source>
</evidence>
<feature type="compositionally biased region" description="Basic residues" evidence="1">
    <location>
        <begin position="244"/>
        <end position="260"/>
    </location>
</feature>
<reference evidence="4" key="1">
    <citation type="submission" date="2025-08" db="UniProtKB">
        <authorList>
            <consortium name="RefSeq"/>
        </authorList>
    </citation>
    <scope>IDENTIFICATION</scope>
    <source>
        <tissue evidence="4">Muscle</tissue>
    </source>
</reference>
<dbReference type="SMART" id="SM00526">
    <property type="entry name" value="H15"/>
    <property type="match status" value="1"/>
</dbReference>
<evidence type="ECO:0000313" key="3">
    <source>
        <dbReference type="Proteomes" id="UP000694941"/>
    </source>
</evidence>
<dbReference type="RefSeq" id="XP_013794452.1">
    <property type="nucleotide sequence ID" value="XM_013938998.2"/>
</dbReference>
<feature type="compositionally biased region" description="Basic residues" evidence="1">
    <location>
        <begin position="192"/>
        <end position="208"/>
    </location>
</feature>
<name>A0ABM1C5B5_LIMPO</name>
<feature type="compositionally biased region" description="Basic residues" evidence="1">
    <location>
        <begin position="38"/>
        <end position="64"/>
    </location>
</feature>
<dbReference type="GeneID" id="106478453"/>
<dbReference type="Pfam" id="PF00538">
    <property type="entry name" value="Linker_histone"/>
    <property type="match status" value="1"/>
</dbReference>
<sequence>MAEAEGDVATENEERVTDEGEEINAEEKADDGAPVSTKKVKGKRKVSASSSHKRQRSANAKKAKVIGSAEAANKAETKTSSGRKKKKSPVTHPRTLDMAIEAISSLDEPSGASYQAIRRWILDNYHTVRPDMIKVMLRRAFTQGLQEGYLWRPRSQQTTQVLSGRYHIAPSKAKTMLAKSPRLRSLQDKANKKISAKKSKTSSKKIKIKIAQATPKKKPIPRSPKKQPKKSLVRKKTKPEAPKKKAGKNPRRNPKSRKRK</sequence>
<keyword evidence="3" id="KW-1185">Reference proteome</keyword>
<dbReference type="InterPro" id="IPR036390">
    <property type="entry name" value="WH_DNA-bd_sf"/>
</dbReference>
<accession>A0ABM1C5B5</accession>
<dbReference type="SUPFAM" id="SSF46785">
    <property type="entry name" value="Winged helix' DNA-binding domain"/>
    <property type="match status" value="1"/>
</dbReference>
<evidence type="ECO:0000313" key="4">
    <source>
        <dbReference type="RefSeq" id="XP_013794452.1"/>
    </source>
</evidence>
<dbReference type="InterPro" id="IPR005818">
    <property type="entry name" value="Histone_H1/H5_H15"/>
</dbReference>